<evidence type="ECO:0000313" key="3">
    <source>
        <dbReference type="Proteomes" id="UP000195105"/>
    </source>
</evidence>
<feature type="compositionally biased region" description="Low complexity" evidence="1">
    <location>
        <begin position="46"/>
        <end position="62"/>
    </location>
</feature>
<organism evidence="2 3">
    <name type="scientific">Streptomyces swartbergensis</name>
    <dbReference type="NCBI Taxonomy" id="487165"/>
    <lineage>
        <taxon>Bacteria</taxon>
        <taxon>Bacillati</taxon>
        <taxon>Actinomycetota</taxon>
        <taxon>Actinomycetes</taxon>
        <taxon>Kitasatosporales</taxon>
        <taxon>Streptomycetaceae</taxon>
        <taxon>Streptomyces</taxon>
    </lineage>
</organism>
<dbReference type="EMBL" id="NGFN01000054">
    <property type="protein sequence ID" value="OUD03014.1"/>
    <property type="molecule type" value="Genomic_DNA"/>
</dbReference>
<dbReference type="AlphaFoldDB" id="A0A243S612"/>
<proteinExistence type="predicted"/>
<feature type="region of interest" description="Disordered" evidence="1">
    <location>
        <begin position="1"/>
        <end position="101"/>
    </location>
</feature>
<evidence type="ECO:0000256" key="1">
    <source>
        <dbReference type="SAM" id="MobiDB-lite"/>
    </source>
</evidence>
<comment type="caution">
    <text evidence="2">The sequence shown here is derived from an EMBL/GenBank/DDBJ whole genome shotgun (WGS) entry which is preliminary data.</text>
</comment>
<keyword evidence="3" id="KW-1185">Reference proteome</keyword>
<feature type="compositionally biased region" description="Basic and acidic residues" evidence="1">
    <location>
        <begin position="13"/>
        <end position="24"/>
    </location>
</feature>
<accession>A0A243S612</accession>
<sequence>MPSFMQKAAQSDEEIRKTQEKDPADLSGAQEPDWENPETWGGSGSSAGDSASGNAGDPAGGNEDQEHKPAAPTPPAQTSSGASRRPPRRRGRPRGPERVPLTVRILTSTDRKLTAAVEQTGLNPQTLVEQALEAHFRRLKVEDPGPESQGDVA</sequence>
<dbReference type="Proteomes" id="UP000195105">
    <property type="component" value="Unassembled WGS sequence"/>
</dbReference>
<dbReference type="RefSeq" id="WP_086600851.1">
    <property type="nucleotide sequence ID" value="NZ_NGFN01000054.1"/>
</dbReference>
<gene>
    <name evidence="2" type="ORF">CA983_11830</name>
</gene>
<evidence type="ECO:0000313" key="2">
    <source>
        <dbReference type="EMBL" id="OUD03014.1"/>
    </source>
</evidence>
<name>A0A243S612_9ACTN</name>
<reference evidence="2 3" key="1">
    <citation type="submission" date="2017-05" db="EMBL/GenBank/DDBJ databases">
        <title>Biotechnological potential of actinobacteria isolated from South African environments.</title>
        <authorList>
            <person name="Le Roes-Hill M."/>
            <person name="Prins A."/>
            <person name="Durrell K.A."/>
        </authorList>
    </citation>
    <scope>NUCLEOTIDE SEQUENCE [LARGE SCALE GENOMIC DNA]</scope>
    <source>
        <strain evidence="2 3">HMC13</strain>
    </source>
</reference>
<protein>
    <submittedName>
        <fullName evidence="2">Uncharacterized protein</fullName>
    </submittedName>
</protein>